<reference evidence="2 3" key="1">
    <citation type="journal article" date="2023" name="PLoS ONE">
        <title>Cytospora paraplurivora sp. nov. isolated from orchards with fruit tree decline syndrome in Ontario, Canada.</title>
        <authorList>
            <person name="Ilyukhin E."/>
            <person name="Nguyen H.D.T."/>
            <person name="Castle A.J."/>
            <person name="Ellouze W."/>
        </authorList>
    </citation>
    <scope>NUCLEOTIDE SEQUENCE [LARGE SCALE GENOMIC DNA]</scope>
    <source>
        <strain evidence="2 3">FDS-564</strain>
    </source>
</reference>
<organism evidence="2 3">
    <name type="scientific">Cytospora paraplurivora</name>
    <dbReference type="NCBI Taxonomy" id="2898453"/>
    <lineage>
        <taxon>Eukaryota</taxon>
        <taxon>Fungi</taxon>
        <taxon>Dikarya</taxon>
        <taxon>Ascomycota</taxon>
        <taxon>Pezizomycotina</taxon>
        <taxon>Sordariomycetes</taxon>
        <taxon>Sordariomycetidae</taxon>
        <taxon>Diaporthales</taxon>
        <taxon>Cytosporaceae</taxon>
        <taxon>Cytospora</taxon>
    </lineage>
</organism>
<dbReference type="EMBL" id="JAJSPL020000032">
    <property type="protein sequence ID" value="KAK7736634.1"/>
    <property type="molecule type" value="Genomic_DNA"/>
</dbReference>
<evidence type="ECO:0000313" key="3">
    <source>
        <dbReference type="Proteomes" id="UP001320245"/>
    </source>
</evidence>
<comment type="caution">
    <text evidence="2">The sequence shown here is derived from an EMBL/GenBank/DDBJ whole genome shotgun (WGS) entry which is preliminary data.</text>
</comment>
<sequence>MGSLLTVARRGSSRRNAGRTLSSKAMARGHGKVDKHKAIIISGFAAIGKSFLSGNAELRSSVDLEVIDMDSSAYSKKPGFPENYLDAIRKTAERPCVILISTHVGVPTQLAKEGYHVVLAYPGGGMDAKQEWLDRLEKREEAGKNSRLYKLMDEQWTLWYERTAREQVTRKFSLANDQYLSDIFGSIHTEFCEATTKTPSHGRGGN</sequence>
<name>A0AAN9YDK3_9PEZI</name>
<evidence type="ECO:0000313" key="2">
    <source>
        <dbReference type="EMBL" id="KAK7736634.1"/>
    </source>
</evidence>
<evidence type="ECO:0000256" key="1">
    <source>
        <dbReference type="SAM" id="MobiDB-lite"/>
    </source>
</evidence>
<proteinExistence type="predicted"/>
<gene>
    <name evidence="2" type="ORF">SLS53_006837</name>
</gene>
<dbReference type="Proteomes" id="UP001320245">
    <property type="component" value="Unassembled WGS sequence"/>
</dbReference>
<keyword evidence="3" id="KW-1185">Reference proteome</keyword>
<protein>
    <submittedName>
        <fullName evidence="2">Uncharacterized protein</fullName>
    </submittedName>
</protein>
<accession>A0AAN9YDK3</accession>
<dbReference type="AlphaFoldDB" id="A0AAN9YDK3"/>
<feature type="region of interest" description="Disordered" evidence="1">
    <location>
        <begin position="1"/>
        <end position="29"/>
    </location>
</feature>